<name>A0A484AYR5_DRONA</name>
<feature type="transmembrane region" description="Helical" evidence="2">
    <location>
        <begin position="41"/>
        <end position="61"/>
    </location>
</feature>
<reference evidence="3 4" key="1">
    <citation type="journal article" date="2019" name="J. Hered.">
        <title>An Improved Genome Assembly for Drosophila navojoa, the Basal Species in the mojavensis Cluster.</title>
        <authorList>
            <person name="Vanderlinde T."/>
            <person name="Dupim E.G."/>
            <person name="Nazario-Yepiz N.O."/>
            <person name="Carvalho A.B."/>
        </authorList>
    </citation>
    <scope>NUCLEOTIDE SEQUENCE [LARGE SCALE GENOMIC DNA]</scope>
    <source>
        <strain evidence="3">Navoj_Jal97</strain>
        <tissue evidence="3">Whole organism</tissue>
    </source>
</reference>
<evidence type="ECO:0000256" key="2">
    <source>
        <dbReference type="SAM" id="Phobius"/>
    </source>
</evidence>
<accession>A0A484AYR5</accession>
<keyword evidence="4" id="KW-1185">Reference proteome</keyword>
<evidence type="ECO:0000313" key="3">
    <source>
        <dbReference type="EMBL" id="TDG40751.1"/>
    </source>
</evidence>
<feature type="region of interest" description="Disordered" evidence="1">
    <location>
        <begin position="72"/>
        <end position="92"/>
    </location>
</feature>
<protein>
    <submittedName>
        <fullName evidence="3">Uncharacterized protein</fullName>
    </submittedName>
</protein>
<dbReference type="AlphaFoldDB" id="A0A484AYR5"/>
<sequence>MHGRHLEALLVVESPAVQTLINRKSSSLPTLQALCRVGGLLVGWLATMAVEVAGALLLAFIHKINEAFSQASRVESSRVESSRQTQRKQPEAIANATLHQRDLLSYQPTS</sequence>
<keyword evidence="2" id="KW-1133">Transmembrane helix</keyword>
<keyword evidence="2" id="KW-0472">Membrane</keyword>
<evidence type="ECO:0000256" key="1">
    <source>
        <dbReference type="SAM" id="MobiDB-lite"/>
    </source>
</evidence>
<dbReference type="EMBL" id="LSRL02000491">
    <property type="protein sequence ID" value="TDG40751.1"/>
    <property type="molecule type" value="Genomic_DNA"/>
</dbReference>
<gene>
    <name evidence="3" type="ORF">AWZ03_012825</name>
</gene>
<dbReference type="Proteomes" id="UP000295192">
    <property type="component" value="Unassembled WGS sequence"/>
</dbReference>
<proteinExistence type="predicted"/>
<organism evidence="3 4">
    <name type="scientific">Drosophila navojoa</name>
    <name type="common">Fruit fly</name>
    <dbReference type="NCBI Taxonomy" id="7232"/>
    <lineage>
        <taxon>Eukaryota</taxon>
        <taxon>Metazoa</taxon>
        <taxon>Ecdysozoa</taxon>
        <taxon>Arthropoda</taxon>
        <taxon>Hexapoda</taxon>
        <taxon>Insecta</taxon>
        <taxon>Pterygota</taxon>
        <taxon>Neoptera</taxon>
        <taxon>Endopterygota</taxon>
        <taxon>Diptera</taxon>
        <taxon>Brachycera</taxon>
        <taxon>Muscomorpha</taxon>
        <taxon>Ephydroidea</taxon>
        <taxon>Drosophilidae</taxon>
        <taxon>Drosophila</taxon>
    </lineage>
</organism>
<evidence type="ECO:0000313" key="4">
    <source>
        <dbReference type="Proteomes" id="UP000295192"/>
    </source>
</evidence>
<keyword evidence="2" id="KW-0812">Transmembrane</keyword>
<comment type="caution">
    <text evidence="3">The sequence shown here is derived from an EMBL/GenBank/DDBJ whole genome shotgun (WGS) entry which is preliminary data.</text>
</comment>